<dbReference type="InterPro" id="IPR036388">
    <property type="entry name" value="WH-like_DNA-bd_sf"/>
</dbReference>
<dbReference type="InterPro" id="IPR008920">
    <property type="entry name" value="TF_FadR/GntR_C"/>
</dbReference>
<keyword evidence="6" id="KW-1185">Reference proteome</keyword>
<keyword evidence="2" id="KW-0238">DNA-binding</keyword>
<evidence type="ECO:0000256" key="2">
    <source>
        <dbReference type="ARBA" id="ARBA00023125"/>
    </source>
</evidence>
<dbReference type="SUPFAM" id="SSF46785">
    <property type="entry name" value="Winged helix' DNA-binding domain"/>
    <property type="match status" value="1"/>
</dbReference>
<dbReference type="Pfam" id="PF00392">
    <property type="entry name" value="GntR"/>
    <property type="match status" value="1"/>
</dbReference>
<evidence type="ECO:0000256" key="1">
    <source>
        <dbReference type="ARBA" id="ARBA00023015"/>
    </source>
</evidence>
<dbReference type="SMART" id="SM00345">
    <property type="entry name" value="HTH_GNTR"/>
    <property type="match status" value="1"/>
</dbReference>
<evidence type="ECO:0000313" key="5">
    <source>
        <dbReference type="EMBL" id="MFD1707902.1"/>
    </source>
</evidence>
<dbReference type="RefSeq" id="WP_380774768.1">
    <property type="nucleotide sequence ID" value="NZ_JBHUEO010000048.1"/>
</dbReference>
<feature type="domain" description="HTH gntR-type" evidence="4">
    <location>
        <begin position="10"/>
        <end position="78"/>
    </location>
</feature>
<dbReference type="SUPFAM" id="SSF48008">
    <property type="entry name" value="GntR ligand-binding domain-like"/>
    <property type="match status" value="1"/>
</dbReference>
<protein>
    <submittedName>
        <fullName evidence="5">FadR/GntR family transcriptional regulator</fullName>
    </submittedName>
</protein>
<dbReference type="Proteomes" id="UP001597301">
    <property type="component" value="Unassembled WGS sequence"/>
</dbReference>
<dbReference type="Gene3D" id="1.20.120.530">
    <property type="entry name" value="GntR ligand-binding domain-like"/>
    <property type="match status" value="1"/>
</dbReference>
<sequence>MMKLRPIKKTHAYELVIEQIIDSIESGLIRPGDRLPPERELSEQLSTSRSVIREAMRILQTTNVIEVKPGIGTFLKKDHKEKLLENMKRILIRSDAGFIQLSEVRQGLEGQAAYLAAKKASEQDLVEMHTALVRLETAVGNGELGADEDLEFHLTIARSSQNKMLVDLLHLISDKYLETLEETRRRLIQFNKVERFIKEHRDIYNSIADRNSELARELLNEHVENTIKFYRQYP</sequence>
<dbReference type="InterPro" id="IPR036390">
    <property type="entry name" value="WH_DNA-bd_sf"/>
</dbReference>
<evidence type="ECO:0000313" key="6">
    <source>
        <dbReference type="Proteomes" id="UP001597301"/>
    </source>
</evidence>
<dbReference type="SMART" id="SM00895">
    <property type="entry name" value="FCD"/>
    <property type="match status" value="1"/>
</dbReference>
<dbReference type="InterPro" id="IPR000524">
    <property type="entry name" value="Tscrpt_reg_HTH_GntR"/>
</dbReference>
<dbReference type="PRINTS" id="PR00035">
    <property type="entry name" value="HTHGNTR"/>
</dbReference>
<dbReference type="EMBL" id="JBHUEO010000048">
    <property type="protein sequence ID" value="MFD1707902.1"/>
    <property type="molecule type" value="Genomic_DNA"/>
</dbReference>
<accession>A0ABW4KJ02</accession>
<dbReference type="PANTHER" id="PTHR43537">
    <property type="entry name" value="TRANSCRIPTIONAL REGULATOR, GNTR FAMILY"/>
    <property type="match status" value="1"/>
</dbReference>
<dbReference type="PROSITE" id="PS50949">
    <property type="entry name" value="HTH_GNTR"/>
    <property type="match status" value="1"/>
</dbReference>
<name>A0ABW4KJ02_9BACI</name>
<reference evidence="6" key="1">
    <citation type="journal article" date="2019" name="Int. J. Syst. Evol. Microbiol.">
        <title>The Global Catalogue of Microorganisms (GCM) 10K type strain sequencing project: providing services to taxonomists for standard genome sequencing and annotation.</title>
        <authorList>
            <consortium name="The Broad Institute Genomics Platform"/>
            <consortium name="The Broad Institute Genome Sequencing Center for Infectious Disease"/>
            <person name="Wu L."/>
            <person name="Ma J."/>
        </authorList>
    </citation>
    <scope>NUCLEOTIDE SEQUENCE [LARGE SCALE GENOMIC DNA]</scope>
    <source>
        <strain evidence="6">CGMCC 1.12295</strain>
    </source>
</reference>
<comment type="caution">
    <text evidence="5">The sequence shown here is derived from an EMBL/GenBank/DDBJ whole genome shotgun (WGS) entry which is preliminary data.</text>
</comment>
<dbReference type="Gene3D" id="1.10.10.10">
    <property type="entry name" value="Winged helix-like DNA-binding domain superfamily/Winged helix DNA-binding domain"/>
    <property type="match status" value="1"/>
</dbReference>
<keyword evidence="3" id="KW-0804">Transcription</keyword>
<dbReference type="CDD" id="cd07377">
    <property type="entry name" value="WHTH_GntR"/>
    <property type="match status" value="1"/>
</dbReference>
<evidence type="ECO:0000256" key="3">
    <source>
        <dbReference type="ARBA" id="ARBA00023163"/>
    </source>
</evidence>
<dbReference type="PANTHER" id="PTHR43537:SF5">
    <property type="entry name" value="UXU OPERON TRANSCRIPTIONAL REGULATOR"/>
    <property type="match status" value="1"/>
</dbReference>
<evidence type="ECO:0000259" key="4">
    <source>
        <dbReference type="PROSITE" id="PS50949"/>
    </source>
</evidence>
<organism evidence="5 6">
    <name type="scientific">Siminovitchia sediminis</name>
    <dbReference type="NCBI Taxonomy" id="1274353"/>
    <lineage>
        <taxon>Bacteria</taxon>
        <taxon>Bacillati</taxon>
        <taxon>Bacillota</taxon>
        <taxon>Bacilli</taxon>
        <taxon>Bacillales</taxon>
        <taxon>Bacillaceae</taxon>
        <taxon>Siminovitchia</taxon>
    </lineage>
</organism>
<dbReference type="Pfam" id="PF07729">
    <property type="entry name" value="FCD"/>
    <property type="match status" value="1"/>
</dbReference>
<keyword evidence="1" id="KW-0805">Transcription regulation</keyword>
<proteinExistence type="predicted"/>
<dbReference type="InterPro" id="IPR011711">
    <property type="entry name" value="GntR_C"/>
</dbReference>
<gene>
    <name evidence="5" type="ORF">ACFSCZ_14345</name>
</gene>